<dbReference type="EMBL" id="CAADFT010000025">
    <property type="protein sequence ID" value="VFK43402.1"/>
    <property type="molecule type" value="Genomic_DNA"/>
</dbReference>
<evidence type="ECO:0008006" key="2">
    <source>
        <dbReference type="Google" id="ProtNLM"/>
    </source>
</evidence>
<dbReference type="Gene3D" id="3.30.160.250">
    <property type="match status" value="1"/>
</dbReference>
<proteinExistence type="predicted"/>
<evidence type="ECO:0000313" key="1">
    <source>
        <dbReference type="EMBL" id="VFK43402.1"/>
    </source>
</evidence>
<reference evidence="1" key="1">
    <citation type="submission" date="2019-02" db="EMBL/GenBank/DDBJ databases">
        <authorList>
            <person name="Gruber-Vodicka R. H."/>
            <person name="Seah K. B. B."/>
        </authorList>
    </citation>
    <scope>NUCLEOTIDE SEQUENCE</scope>
    <source>
        <strain evidence="1">BECK_BZ125</strain>
    </source>
</reference>
<sequence length="70" mass="7983">MKYLFTLEYWRDDGWYVGKPREIPGVFSQGETLAELEENIEDAYRLMIAGPSGIDFPTVPDTKEIALEVA</sequence>
<dbReference type="InterPro" id="IPR035069">
    <property type="entry name" value="TTHA1013/TTHA0281-like"/>
</dbReference>
<organism evidence="1">
    <name type="scientific">Candidatus Kentrum sp. TC</name>
    <dbReference type="NCBI Taxonomy" id="2126339"/>
    <lineage>
        <taxon>Bacteria</taxon>
        <taxon>Pseudomonadati</taxon>
        <taxon>Pseudomonadota</taxon>
        <taxon>Gammaproteobacteria</taxon>
        <taxon>Candidatus Kentrum</taxon>
    </lineage>
</organism>
<gene>
    <name evidence="1" type="ORF">BECKTC1821E_GA0114239_102528</name>
</gene>
<accession>A0A450YPG8</accession>
<dbReference type="SUPFAM" id="SSF143100">
    <property type="entry name" value="TTHA1013/TTHA0281-like"/>
    <property type="match status" value="1"/>
</dbReference>
<protein>
    <recommendedName>
        <fullName evidence="2">HicB_like antitoxin of toxin-antitoxin system</fullName>
    </recommendedName>
</protein>
<dbReference type="AlphaFoldDB" id="A0A450YPG8"/>
<name>A0A450YPG8_9GAMM</name>